<dbReference type="Pfam" id="PF13302">
    <property type="entry name" value="Acetyltransf_3"/>
    <property type="match status" value="1"/>
</dbReference>
<dbReference type="RefSeq" id="WP_231415955.1">
    <property type="nucleotide sequence ID" value="NZ_CP126446.1"/>
</dbReference>
<dbReference type="InterPro" id="IPR051531">
    <property type="entry name" value="N-acetyltransferase"/>
</dbReference>
<keyword evidence="2" id="KW-0808">Transferase</keyword>
<evidence type="ECO:0000313" key="3">
    <source>
        <dbReference type="Proteomes" id="UP001236652"/>
    </source>
</evidence>
<feature type="domain" description="N-acetyltransferase" evidence="1">
    <location>
        <begin position="18"/>
        <end position="180"/>
    </location>
</feature>
<dbReference type="Gene3D" id="3.40.630.30">
    <property type="match status" value="1"/>
</dbReference>
<dbReference type="GO" id="GO:0016740">
    <property type="term" value="F:transferase activity"/>
    <property type="evidence" value="ECO:0007669"/>
    <property type="project" value="UniProtKB-KW"/>
</dbReference>
<proteinExistence type="predicted"/>
<dbReference type="PROSITE" id="PS51186">
    <property type="entry name" value="GNAT"/>
    <property type="match status" value="1"/>
</dbReference>
<evidence type="ECO:0000259" key="1">
    <source>
        <dbReference type="PROSITE" id="PS51186"/>
    </source>
</evidence>
<protein>
    <submittedName>
        <fullName evidence="2">GNAT family protein</fullName>
        <ecNumber evidence="2">2.-.-.-</ecNumber>
    </submittedName>
</protein>
<dbReference type="EC" id="2.-.-.-" evidence="2"/>
<dbReference type="SUPFAM" id="SSF55729">
    <property type="entry name" value="Acyl-CoA N-acyltransferases (Nat)"/>
    <property type="match status" value="1"/>
</dbReference>
<organism evidence="2 3">
    <name type="scientific">Pontibacillus chungwhensis</name>
    <dbReference type="NCBI Taxonomy" id="265426"/>
    <lineage>
        <taxon>Bacteria</taxon>
        <taxon>Bacillati</taxon>
        <taxon>Bacillota</taxon>
        <taxon>Bacilli</taxon>
        <taxon>Bacillales</taxon>
        <taxon>Bacillaceae</taxon>
        <taxon>Pontibacillus</taxon>
    </lineage>
</organism>
<accession>A0ABY8V114</accession>
<dbReference type="EMBL" id="CP126446">
    <property type="protein sequence ID" value="WIF99632.1"/>
    <property type="molecule type" value="Genomic_DNA"/>
</dbReference>
<dbReference type="PANTHER" id="PTHR43792:SF9">
    <property type="entry name" value="RIBOSOMAL-PROTEIN-ALANINE ACETYLTRANSFERASE"/>
    <property type="match status" value="1"/>
</dbReference>
<sequence>MNKQELQRHLPTLETERLILRPLTHGDKEDLFEYASRDEVSRFVPWSTHESIEDTDEFLHFILSSERGERLSPWAMIEKDSGKMIGTIDYVSWRESHRNGEIGYALSSDYWGKGYTTEAAKRVVQFGFEEMNLHKVTAQVLVENLQSQRVLQKIGMKLEGVLQEHMYMKGAFRDMALYGIVKK</sequence>
<dbReference type="PANTHER" id="PTHR43792">
    <property type="entry name" value="GNAT FAMILY, PUTATIVE (AFU_ORTHOLOGUE AFUA_3G00765)-RELATED-RELATED"/>
    <property type="match status" value="1"/>
</dbReference>
<reference evidence="2 3" key="1">
    <citation type="submission" date="2023-05" db="EMBL/GenBank/DDBJ databases">
        <title>Comparative genomics reveals the evidence of polycyclic aromatic hydrocarbons degradation in moderately halophilic genus Pontibacillus.</title>
        <authorList>
            <person name="Yang H."/>
            <person name="Qian Z."/>
        </authorList>
    </citation>
    <scope>NUCLEOTIDE SEQUENCE [LARGE SCALE GENOMIC DNA]</scope>
    <source>
        <strain evidence="3">HN14</strain>
    </source>
</reference>
<gene>
    <name evidence="2" type="ORF">QNI29_08235</name>
</gene>
<name>A0ABY8V114_9BACI</name>
<keyword evidence="3" id="KW-1185">Reference proteome</keyword>
<dbReference type="InterPro" id="IPR000182">
    <property type="entry name" value="GNAT_dom"/>
</dbReference>
<dbReference type="InterPro" id="IPR016181">
    <property type="entry name" value="Acyl_CoA_acyltransferase"/>
</dbReference>
<dbReference type="Proteomes" id="UP001236652">
    <property type="component" value="Chromosome"/>
</dbReference>
<evidence type="ECO:0000313" key="2">
    <source>
        <dbReference type="EMBL" id="WIF99632.1"/>
    </source>
</evidence>